<organism evidence="2">
    <name type="scientific">Thermobifida fusca (strain YX)</name>
    <dbReference type="NCBI Taxonomy" id="269800"/>
    <lineage>
        <taxon>Bacteria</taxon>
        <taxon>Bacillati</taxon>
        <taxon>Actinomycetota</taxon>
        <taxon>Actinomycetes</taxon>
        <taxon>Streptosporangiales</taxon>
        <taxon>Nocardiopsidaceae</taxon>
        <taxon>Thermobifida</taxon>
    </lineage>
</organism>
<feature type="region of interest" description="Disordered" evidence="1">
    <location>
        <begin position="1"/>
        <end position="23"/>
    </location>
</feature>
<sequence length="113" mass="12481">MTLATACRARQRSRRGSPLGHHSVRRTTVVAGIPPLKVSAQPRRGSRIVPVQRLILVHRDSVPRIVVVGSIPWAQHRCPTAQCRFGTVHVADRNPQAAIRVADRFHAIHAITP</sequence>
<proteinExistence type="predicted"/>
<name>Q47PP5_THEFY</name>
<evidence type="ECO:0000256" key="1">
    <source>
        <dbReference type="SAM" id="MobiDB-lite"/>
    </source>
</evidence>
<dbReference type="KEGG" id="tfu:Tfu_1538"/>
<evidence type="ECO:0000313" key="2">
    <source>
        <dbReference type="EMBL" id="AAZ55574.1"/>
    </source>
</evidence>
<dbReference type="EMBL" id="CP000088">
    <property type="protein sequence ID" value="AAZ55574.1"/>
    <property type="molecule type" value="Genomic_DNA"/>
</dbReference>
<dbReference type="AlphaFoldDB" id="Q47PP5"/>
<dbReference type="HOGENOM" id="CLU_2132343_0_0_11"/>
<reference evidence="2" key="1">
    <citation type="submission" date="2005-07" db="EMBL/GenBank/DDBJ databases">
        <title>Complete sequence of Thermobifida fusca YX.</title>
        <authorList>
            <consortium name="US DOE Joint Genome Institute"/>
            <person name="Copeland A."/>
            <person name="Lucas S."/>
            <person name="Lapidus A."/>
            <person name="Barry K."/>
            <person name="Detter J.C."/>
            <person name="Glavina T."/>
            <person name="Hammon N."/>
            <person name="Israni S."/>
            <person name="Pitluck S."/>
            <person name="Di Bartolo G."/>
            <person name="Chain P."/>
            <person name="Schmutz J."/>
            <person name="Larimer F."/>
            <person name="Land M."/>
            <person name="Lykidis A."/>
            <person name="Richardson P."/>
        </authorList>
    </citation>
    <scope>NUCLEOTIDE SEQUENCE</scope>
    <source>
        <strain evidence="2">YX</strain>
    </source>
</reference>
<gene>
    <name evidence="2" type="ordered locus">Tfu_1538</name>
</gene>
<protein>
    <submittedName>
        <fullName evidence="2">Uncharacterized protein</fullName>
    </submittedName>
</protein>
<accession>Q47PP5</accession>